<gene>
    <name evidence="2" type="ORF">MSVAZ_1023</name>
</gene>
<dbReference type="Proteomes" id="UP000033096">
    <property type="component" value="Chromosome"/>
</dbReference>
<proteinExistence type="predicted"/>
<protein>
    <submittedName>
        <fullName evidence="2">Mobile element protein</fullName>
    </submittedName>
</protein>
<name>A0A0E3Q4L7_9EURY</name>
<dbReference type="RefSeq" id="WP_157206024.1">
    <property type="nucleotide sequence ID" value="NZ_CP009520.1"/>
</dbReference>
<dbReference type="EMBL" id="CP009520">
    <property type="protein sequence ID" value="AKB43292.1"/>
    <property type="molecule type" value="Genomic_DNA"/>
</dbReference>
<feature type="domain" description="DUF4277" evidence="1">
    <location>
        <begin position="18"/>
        <end position="46"/>
    </location>
</feature>
<evidence type="ECO:0000313" key="2">
    <source>
        <dbReference type="EMBL" id="AKB43292.1"/>
    </source>
</evidence>
<dbReference type="GeneID" id="43323899"/>
<dbReference type="HOGENOM" id="CLU_2968527_0_0_2"/>
<evidence type="ECO:0000313" key="3">
    <source>
        <dbReference type="Proteomes" id="UP000033096"/>
    </source>
</evidence>
<sequence length="58" mass="6581">MADKNNSRRVESPIKRTSFLGHLGLIAGVFQELEVDKLIDEKLPKNGLQISLPFFLKK</sequence>
<dbReference type="PATRIC" id="fig|1434123.4.peg.1192"/>
<keyword evidence="3" id="KW-1185">Reference proteome</keyword>
<accession>A0A0E3Q4L7</accession>
<dbReference type="AlphaFoldDB" id="A0A0E3Q4L7"/>
<dbReference type="KEGG" id="mvc:MSVAZ_1023"/>
<organism evidence="2 3">
    <name type="scientific">Methanosarcina vacuolata Z-761</name>
    <dbReference type="NCBI Taxonomy" id="1434123"/>
    <lineage>
        <taxon>Archaea</taxon>
        <taxon>Methanobacteriati</taxon>
        <taxon>Methanobacteriota</taxon>
        <taxon>Stenosarchaea group</taxon>
        <taxon>Methanomicrobia</taxon>
        <taxon>Methanosarcinales</taxon>
        <taxon>Methanosarcinaceae</taxon>
        <taxon>Methanosarcina</taxon>
    </lineage>
</organism>
<dbReference type="Pfam" id="PF14104">
    <property type="entry name" value="DUF4277"/>
    <property type="match status" value="1"/>
</dbReference>
<evidence type="ECO:0000259" key="1">
    <source>
        <dbReference type="Pfam" id="PF14104"/>
    </source>
</evidence>
<dbReference type="InterPro" id="IPR025457">
    <property type="entry name" value="DUF4277"/>
</dbReference>
<reference evidence="2 3" key="1">
    <citation type="submission" date="2014-07" db="EMBL/GenBank/DDBJ databases">
        <title>Methanogenic archaea and the global carbon cycle.</title>
        <authorList>
            <person name="Henriksen J.R."/>
            <person name="Luke J."/>
            <person name="Reinhart S."/>
            <person name="Benedict M.N."/>
            <person name="Youngblut N.D."/>
            <person name="Metcalf M.E."/>
            <person name="Whitaker R.J."/>
            <person name="Metcalf W.W."/>
        </authorList>
    </citation>
    <scope>NUCLEOTIDE SEQUENCE [LARGE SCALE GENOMIC DNA]</scope>
    <source>
        <strain evidence="2 3">Z-761</strain>
    </source>
</reference>